<evidence type="ECO:0000313" key="2">
    <source>
        <dbReference type="Proteomes" id="UP000730739"/>
    </source>
</evidence>
<proteinExistence type="predicted"/>
<evidence type="ECO:0000313" key="1">
    <source>
        <dbReference type="EMBL" id="MBP2235634.1"/>
    </source>
</evidence>
<reference evidence="1 2" key="1">
    <citation type="submission" date="2021-03" db="EMBL/GenBank/DDBJ databases">
        <title>Genomic Encyclopedia of Type Strains, Phase IV (KMG-IV): sequencing the most valuable type-strain genomes for metagenomic binning, comparative biology and taxonomic classification.</title>
        <authorList>
            <person name="Goeker M."/>
        </authorList>
    </citation>
    <scope>NUCLEOTIDE SEQUENCE [LARGE SCALE GENOMIC DNA]</scope>
    <source>
        <strain evidence="1 2">DSM 13372</strain>
    </source>
</reference>
<dbReference type="Proteomes" id="UP000730739">
    <property type="component" value="Unassembled WGS sequence"/>
</dbReference>
<dbReference type="EMBL" id="JAGILA010000002">
    <property type="protein sequence ID" value="MBP2235634.1"/>
    <property type="molecule type" value="Genomic_DNA"/>
</dbReference>
<dbReference type="RefSeq" id="WP_209601820.1">
    <property type="nucleotide sequence ID" value="NZ_JAGILA010000002.1"/>
</dbReference>
<comment type="caution">
    <text evidence="1">The sequence shown here is derived from an EMBL/GenBank/DDBJ whole genome shotgun (WGS) entry which is preliminary data.</text>
</comment>
<organism evidence="1 2">
    <name type="scientific">Sinorhizobium kostiense</name>
    <dbReference type="NCBI Taxonomy" id="76747"/>
    <lineage>
        <taxon>Bacteria</taxon>
        <taxon>Pseudomonadati</taxon>
        <taxon>Pseudomonadota</taxon>
        <taxon>Alphaproteobacteria</taxon>
        <taxon>Hyphomicrobiales</taxon>
        <taxon>Rhizobiaceae</taxon>
        <taxon>Sinorhizobium/Ensifer group</taxon>
        <taxon>Sinorhizobium</taxon>
    </lineage>
</organism>
<keyword evidence="2" id="KW-1185">Reference proteome</keyword>
<protein>
    <submittedName>
        <fullName evidence="1">Uncharacterized protein</fullName>
    </submittedName>
</protein>
<gene>
    <name evidence="1" type="ORF">J2Z31_002126</name>
</gene>
<name>A0ABS4QZW0_9HYPH</name>
<sequence>MKKELSGEVERTDQVLDCGAPVGVTQKTAPLAKRGFDFDEEEIIPLPVPINGRG</sequence>
<accession>A0ABS4QZW0</accession>